<gene>
    <name evidence="1" type="ORF">CCHR01_13769</name>
</gene>
<dbReference type="AlphaFoldDB" id="A0AAD9ABL3"/>
<evidence type="ECO:0000313" key="2">
    <source>
        <dbReference type="Proteomes" id="UP001243330"/>
    </source>
</evidence>
<accession>A0AAD9ABL3</accession>
<keyword evidence="2" id="KW-1185">Reference proteome</keyword>
<evidence type="ECO:0000313" key="1">
    <source>
        <dbReference type="EMBL" id="KAK1843622.1"/>
    </source>
</evidence>
<organism evidence="1 2">
    <name type="scientific">Colletotrichum chrysophilum</name>
    <dbReference type="NCBI Taxonomy" id="1836956"/>
    <lineage>
        <taxon>Eukaryota</taxon>
        <taxon>Fungi</taxon>
        <taxon>Dikarya</taxon>
        <taxon>Ascomycota</taxon>
        <taxon>Pezizomycotina</taxon>
        <taxon>Sordariomycetes</taxon>
        <taxon>Hypocreomycetidae</taxon>
        <taxon>Glomerellales</taxon>
        <taxon>Glomerellaceae</taxon>
        <taxon>Colletotrichum</taxon>
        <taxon>Colletotrichum gloeosporioides species complex</taxon>
    </lineage>
</organism>
<sequence length="383" mass="42542">MRQTLTFRNPRPRRNHSALGLTSRGGLLLICPCPRPRPLPTIPYLRKVGQRKRDSGLAAYIITLPTQRSSGARSLVRFARSWTVHRQSGGTPTKGDREKQETRCSRAITRAAALHKPACASCPGLHLRKFRFFSMGKHPLPCSGPFQHSRAQHGFQKLRTWTLERWEEGRRRVAAFDHNASSRRDAVWPLVFGGKAAKKTKKRSLASDHSNPTSTHLLSCPRLKKAAMPHPRLHAPRSWHPWLLLSLERLASRQRDSRRIRDKSRCASMVCSLQAKVGPNQTEAGRSQKSPLHFPPVGLLGRSSEFNLLGSLGCPTRFACSAGGGQKISHLHLPRYLKVWMEAQSTVNPSMLMPPHFGLGPGSVVLTNLGRDKGNEGQPLGGG</sequence>
<reference evidence="1" key="1">
    <citation type="submission" date="2023-01" db="EMBL/GenBank/DDBJ databases">
        <title>Colletotrichum chrysophilum M932 genome sequence.</title>
        <authorList>
            <person name="Baroncelli R."/>
        </authorList>
    </citation>
    <scope>NUCLEOTIDE SEQUENCE</scope>
    <source>
        <strain evidence="1">M932</strain>
    </source>
</reference>
<comment type="caution">
    <text evidence="1">The sequence shown here is derived from an EMBL/GenBank/DDBJ whole genome shotgun (WGS) entry which is preliminary data.</text>
</comment>
<proteinExistence type="predicted"/>
<dbReference type="Proteomes" id="UP001243330">
    <property type="component" value="Unassembled WGS sequence"/>
</dbReference>
<name>A0AAD9ABL3_9PEZI</name>
<dbReference type="EMBL" id="JAQOWY010000349">
    <property type="protein sequence ID" value="KAK1843622.1"/>
    <property type="molecule type" value="Genomic_DNA"/>
</dbReference>
<protein>
    <submittedName>
        <fullName evidence="1">Uncharacterized protein</fullName>
    </submittedName>
</protein>